<comment type="caution">
    <text evidence="4">The sequence shown here is derived from an EMBL/GenBank/DDBJ whole genome shotgun (WGS) entry which is preliminary data.</text>
</comment>
<dbReference type="PANTHER" id="PTHR38248">
    <property type="entry name" value="FUNK1 6"/>
    <property type="match status" value="1"/>
</dbReference>
<dbReference type="PANTHER" id="PTHR38248:SF2">
    <property type="entry name" value="FUNK1 11"/>
    <property type="match status" value="1"/>
</dbReference>
<feature type="compositionally biased region" description="Basic residues" evidence="1">
    <location>
        <begin position="348"/>
        <end position="361"/>
    </location>
</feature>
<feature type="region of interest" description="Disordered" evidence="1">
    <location>
        <begin position="1"/>
        <end position="27"/>
    </location>
</feature>
<dbReference type="InterPro" id="IPR011009">
    <property type="entry name" value="Kinase-like_dom_sf"/>
</dbReference>
<accession>A0AAD5YNH4</accession>
<dbReference type="Pfam" id="PF17667">
    <property type="entry name" value="Pkinase_fungal"/>
    <property type="match status" value="1"/>
</dbReference>
<evidence type="ECO:0000313" key="4">
    <source>
        <dbReference type="EMBL" id="KAJ3491190.1"/>
    </source>
</evidence>
<dbReference type="AlphaFoldDB" id="A0AAD5YNH4"/>
<dbReference type="GO" id="GO:0004672">
    <property type="term" value="F:protein kinase activity"/>
    <property type="evidence" value="ECO:0007669"/>
    <property type="project" value="InterPro"/>
</dbReference>
<name>A0AAD5YNH4_9APHY</name>
<evidence type="ECO:0000259" key="3">
    <source>
        <dbReference type="Pfam" id="PF17667"/>
    </source>
</evidence>
<dbReference type="SUPFAM" id="SSF56112">
    <property type="entry name" value="Protein kinase-like (PK-like)"/>
    <property type="match status" value="1"/>
</dbReference>
<keyword evidence="2" id="KW-0812">Transmembrane</keyword>
<evidence type="ECO:0000256" key="2">
    <source>
        <dbReference type="SAM" id="Phobius"/>
    </source>
</evidence>
<proteinExistence type="predicted"/>
<feature type="region of interest" description="Disordered" evidence="1">
    <location>
        <begin position="828"/>
        <end position="854"/>
    </location>
</feature>
<dbReference type="InterPro" id="IPR040976">
    <property type="entry name" value="Pkinase_fungal"/>
</dbReference>
<keyword evidence="2" id="KW-1133">Transmembrane helix</keyword>
<feature type="region of interest" description="Disordered" evidence="1">
    <location>
        <begin position="343"/>
        <end position="365"/>
    </location>
</feature>
<organism evidence="4 5">
    <name type="scientific">Meripilus lineatus</name>
    <dbReference type="NCBI Taxonomy" id="2056292"/>
    <lineage>
        <taxon>Eukaryota</taxon>
        <taxon>Fungi</taxon>
        <taxon>Dikarya</taxon>
        <taxon>Basidiomycota</taxon>
        <taxon>Agaricomycotina</taxon>
        <taxon>Agaricomycetes</taxon>
        <taxon>Polyporales</taxon>
        <taxon>Meripilaceae</taxon>
        <taxon>Meripilus</taxon>
    </lineage>
</organism>
<protein>
    <recommendedName>
        <fullName evidence="3">Fungal-type protein kinase domain-containing protein</fullName>
    </recommendedName>
</protein>
<evidence type="ECO:0000256" key="1">
    <source>
        <dbReference type="SAM" id="MobiDB-lite"/>
    </source>
</evidence>
<keyword evidence="5" id="KW-1185">Reference proteome</keyword>
<feature type="domain" description="Fungal-type protein kinase" evidence="3">
    <location>
        <begin position="204"/>
        <end position="636"/>
    </location>
</feature>
<dbReference type="Gene3D" id="1.10.510.10">
    <property type="entry name" value="Transferase(Phosphotransferase) domain 1"/>
    <property type="match status" value="1"/>
</dbReference>
<dbReference type="Proteomes" id="UP001212997">
    <property type="component" value="Unassembled WGS sequence"/>
</dbReference>
<dbReference type="InterPro" id="IPR008266">
    <property type="entry name" value="Tyr_kinase_AS"/>
</dbReference>
<feature type="transmembrane region" description="Helical" evidence="2">
    <location>
        <begin position="35"/>
        <end position="59"/>
    </location>
</feature>
<gene>
    <name evidence="4" type="ORF">NLI96_g883</name>
</gene>
<sequence length="854" mass="98206">MTVQTVRNTTSTANRRIQPSNRPTFSSPRKNGTEVYFILSSGLVVHSAAVISIPIHWFLSSFPQCVTGKTEAKKFIQRVLDHKVLEDIESFLDTFFNVQSQECDTMLEKLADHSLWSSETRSWTNLPSHPENERSLFSPLVEIANAVAELDYATHPRSDGAILTWIDAHNTGVSSYWPGTYDISIDLIAELEPATPTSTSFSSRHRDPLSWNRVIIPGKVKKRGMFDYDVVQLQLARSVRQVYKEQPDRRFIFGFTFEFVFLTIWYFDRTGVLGSERINVHESPLQFVQFLLGCTRMDAVDFGFDPTFLWFKDEHTHLPSYRIPPHVVKGGFDTLPWIFEMPENPRGATKKPKKRRGRQKGKGSEEYLRRTCLGGEGNLVYVLKDTWHDVSRVAEGCLYRKQGRLDGVAKFYSSERVKVFDKLDTIRRARREGRFVGRRVYLTKEFPPHQTLPTNHSHLTSILSKDELLQWIDVLRRDQTGPRGTIEANRTHYRVLLRSFGHPITDFLSQEELLVALSDAIKGHKKMLDAGYLHRDISGGNILITDQPSPNRGVLIDQDFAIPADPTYEWPEGNLCVGTAPFVATEMISHTPYIPLTSSDRQMTDESGRHVAPRREVRPRAVHDLESFFWVLCWICVMCDGPSTPRSITDDDDEDAWDRANQLFSKTDPRGGGAIKRAIIGEESELAHFVLTNLSPFFYSMGPLLSRLREILRNAYCYAKFDMLHEAFVEAIEQRLEELKTQPDPTQYPQDVAKARRRVQRLLKIPHKVRRRTEEVSEEEKSRTEQRVTEVVADILREKEVGFKEMICRAKYERANCRFQLPPQFQDKLKVNSKRSLPGPSDGEDRCHKRARNS</sequence>
<keyword evidence="2" id="KW-0472">Membrane</keyword>
<dbReference type="EMBL" id="JANAWD010000016">
    <property type="protein sequence ID" value="KAJ3491190.1"/>
    <property type="molecule type" value="Genomic_DNA"/>
</dbReference>
<dbReference type="PROSITE" id="PS00109">
    <property type="entry name" value="PROTEIN_KINASE_TYR"/>
    <property type="match status" value="1"/>
</dbReference>
<reference evidence="4" key="1">
    <citation type="submission" date="2022-07" db="EMBL/GenBank/DDBJ databases">
        <title>Genome Sequence of Physisporinus lineatus.</title>
        <authorList>
            <person name="Buettner E."/>
        </authorList>
    </citation>
    <scope>NUCLEOTIDE SEQUENCE</scope>
    <source>
        <strain evidence="4">VT162</strain>
    </source>
</reference>
<evidence type="ECO:0000313" key="5">
    <source>
        <dbReference type="Proteomes" id="UP001212997"/>
    </source>
</evidence>